<dbReference type="PROSITE" id="PS00889">
    <property type="entry name" value="CNMP_BINDING_2"/>
    <property type="match status" value="1"/>
</dbReference>
<dbReference type="InterPro" id="IPR018490">
    <property type="entry name" value="cNMP-bd_dom_sf"/>
</dbReference>
<dbReference type="SUPFAM" id="SSF51206">
    <property type="entry name" value="cAMP-binding domain-like"/>
    <property type="match status" value="1"/>
</dbReference>
<evidence type="ECO:0000259" key="12">
    <source>
        <dbReference type="PROSITE" id="PS50042"/>
    </source>
</evidence>
<dbReference type="GO" id="GO:0045892">
    <property type="term" value="P:negative regulation of DNA-templated transcription"/>
    <property type="evidence" value="ECO:0007669"/>
    <property type="project" value="UniProtKB-ARBA"/>
</dbReference>
<evidence type="ECO:0000313" key="15">
    <source>
        <dbReference type="Proteomes" id="UP000002007"/>
    </source>
</evidence>
<dbReference type="Gene3D" id="2.60.120.10">
    <property type="entry name" value="Jelly Rolls"/>
    <property type="match status" value="1"/>
</dbReference>
<dbReference type="STRING" id="288705.RSal33209_2791"/>
<dbReference type="SMART" id="SM00100">
    <property type="entry name" value="cNMP"/>
    <property type="match status" value="1"/>
</dbReference>
<gene>
    <name evidence="14" type="ordered locus">RSal33209_2791</name>
</gene>
<dbReference type="FunFam" id="1.10.10.10:FF:000019">
    <property type="entry name" value="Crp/Fnr family transcriptional regulator"/>
    <property type="match status" value="1"/>
</dbReference>
<evidence type="ECO:0000259" key="13">
    <source>
        <dbReference type="PROSITE" id="PS51063"/>
    </source>
</evidence>
<evidence type="ECO:0000256" key="8">
    <source>
        <dbReference type="ARBA" id="ARBA00023163"/>
    </source>
</evidence>
<feature type="domain" description="Cyclic nucleotide-binding" evidence="12">
    <location>
        <begin position="56"/>
        <end position="176"/>
    </location>
</feature>
<dbReference type="PRINTS" id="PR00103">
    <property type="entry name" value="CAMPKINASE"/>
</dbReference>
<dbReference type="InterPro" id="IPR050397">
    <property type="entry name" value="Env_Response_Regulators"/>
</dbReference>
<dbReference type="Pfam" id="PF00027">
    <property type="entry name" value="cNMP_binding"/>
    <property type="match status" value="1"/>
</dbReference>
<dbReference type="Proteomes" id="UP000002007">
    <property type="component" value="Chromosome"/>
</dbReference>
<dbReference type="HOGENOM" id="CLU_075053_3_4_11"/>
<keyword evidence="2" id="KW-0116">cAMP-binding</keyword>
<dbReference type="GO" id="GO:0003700">
    <property type="term" value="F:DNA-binding transcription factor activity"/>
    <property type="evidence" value="ECO:0007669"/>
    <property type="project" value="UniProtKB-ARBA"/>
</dbReference>
<name>A9WTJ5_RENSM</name>
<organism evidence="14 15">
    <name type="scientific">Renibacterium salmoninarum (strain ATCC 33209 / DSM 20767 / JCM 11484 / NBRC 15589 / NCIMB 2235)</name>
    <dbReference type="NCBI Taxonomy" id="288705"/>
    <lineage>
        <taxon>Bacteria</taxon>
        <taxon>Bacillati</taxon>
        <taxon>Actinomycetota</taxon>
        <taxon>Actinomycetes</taxon>
        <taxon>Micrococcales</taxon>
        <taxon>Micrococcaceae</taxon>
        <taxon>Renibacterium</taxon>
    </lineage>
</organism>
<reference evidence="15" key="1">
    <citation type="journal article" date="2008" name="J. Bacteriol.">
        <title>Genome sequence of the fish pathogen Renibacterium salmoninarum suggests reductive evolution away from an environmental Arthrobacter ancestor.</title>
        <authorList>
            <person name="Wiens G.D."/>
            <person name="Rockey D.D."/>
            <person name="Wu Z."/>
            <person name="Chang J."/>
            <person name="Levy R."/>
            <person name="Crane S."/>
            <person name="Chen D.S."/>
            <person name="Capri G.R."/>
            <person name="Burnett J.R."/>
            <person name="Sudheesh P.S."/>
            <person name="Schipma M.J."/>
            <person name="Burd H."/>
            <person name="Bhattacharyya A."/>
            <person name="Rhodes L.D."/>
            <person name="Kaul R."/>
            <person name="Strom M.S."/>
        </authorList>
    </citation>
    <scope>NUCLEOTIDE SEQUENCE [LARGE SCALE GENOMIC DNA]</scope>
    <source>
        <strain evidence="15">ATCC 33209 / DSM 20767 / JCM 11484 / NBRC 15589 / NCIMB 2235</strain>
    </source>
</reference>
<evidence type="ECO:0000256" key="1">
    <source>
        <dbReference type="ARBA" id="ARBA00022491"/>
    </source>
</evidence>
<keyword evidence="5" id="KW-0238">DNA-binding</keyword>
<keyword evidence="4" id="KW-0805">Transcription regulation</keyword>
<feature type="domain" description="HTH crp-type" evidence="13">
    <location>
        <begin position="190"/>
        <end position="263"/>
    </location>
</feature>
<dbReference type="PANTHER" id="PTHR24567:SF74">
    <property type="entry name" value="HTH-TYPE TRANSCRIPTIONAL REGULATOR ARCR"/>
    <property type="match status" value="1"/>
</dbReference>
<keyword evidence="6" id="KW-0114">cAMP</keyword>
<dbReference type="InterPro" id="IPR036390">
    <property type="entry name" value="WH_DNA-bd_sf"/>
</dbReference>
<evidence type="ECO:0000256" key="3">
    <source>
        <dbReference type="ARBA" id="ARBA00022741"/>
    </source>
</evidence>
<accession>A9WTJ5</accession>
<evidence type="ECO:0000256" key="11">
    <source>
        <dbReference type="ARBA" id="ARBA00068047"/>
    </source>
</evidence>
<evidence type="ECO:0000256" key="9">
    <source>
        <dbReference type="ARBA" id="ARBA00029868"/>
    </source>
</evidence>
<dbReference type="InterPro" id="IPR036388">
    <property type="entry name" value="WH-like_DNA-bd_sf"/>
</dbReference>
<dbReference type="PROSITE" id="PS50042">
    <property type="entry name" value="CNMP_BINDING_3"/>
    <property type="match status" value="1"/>
</dbReference>
<evidence type="ECO:0000256" key="6">
    <source>
        <dbReference type="ARBA" id="ARBA00023149"/>
    </source>
</evidence>
<dbReference type="eggNOG" id="COG0664">
    <property type="taxonomic scope" value="Bacteria"/>
</dbReference>
<evidence type="ECO:0000256" key="10">
    <source>
        <dbReference type="ARBA" id="ARBA00033082"/>
    </source>
</evidence>
<dbReference type="SMART" id="SM00419">
    <property type="entry name" value="HTH_CRP"/>
    <property type="match status" value="1"/>
</dbReference>
<proteinExistence type="predicted"/>
<dbReference type="EMBL" id="CP000910">
    <property type="protein sequence ID" value="ABY24516.1"/>
    <property type="molecule type" value="Genomic_DNA"/>
</dbReference>
<dbReference type="InterPro" id="IPR012318">
    <property type="entry name" value="HTH_CRP"/>
</dbReference>
<dbReference type="GO" id="GO:0003677">
    <property type="term" value="F:DNA binding"/>
    <property type="evidence" value="ECO:0007669"/>
    <property type="project" value="UniProtKB-KW"/>
</dbReference>
<keyword evidence="15" id="KW-1185">Reference proteome</keyword>
<dbReference type="InterPro" id="IPR018488">
    <property type="entry name" value="cNMP-bd_CS"/>
</dbReference>
<keyword evidence="8" id="KW-0804">Transcription</keyword>
<protein>
    <recommendedName>
        <fullName evidence="11">CRP-like cAMP-activated global transcriptional regulator</fullName>
    </recommendedName>
    <alternativeName>
        <fullName evidence="10">cAMP receptor protein</fullName>
    </alternativeName>
    <alternativeName>
        <fullName evidence="9">cAMP regulatory protein</fullName>
    </alternativeName>
</protein>
<dbReference type="FunFam" id="2.60.120.10:FF:000003">
    <property type="entry name" value="Crp/Fnr family transcriptional regulator"/>
    <property type="match status" value="1"/>
</dbReference>
<dbReference type="KEGG" id="rsa:RSal33209_2791"/>
<dbReference type="AlphaFoldDB" id="A9WTJ5"/>
<dbReference type="PROSITE" id="PS51063">
    <property type="entry name" value="HTH_CRP_2"/>
    <property type="match status" value="1"/>
</dbReference>
<dbReference type="PANTHER" id="PTHR24567">
    <property type="entry name" value="CRP FAMILY TRANSCRIPTIONAL REGULATORY PROTEIN"/>
    <property type="match status" value="1"/>
</dbReference>
<keyword evidence="3" id="KW-0547">Nucleotide-binding</keyword>
<dbReference type="GO" id="GO:0030552">
    <property type="term" value="F:cAMP binding"/>
    <property type="evidence" value="ECO:0007669"/>
    <property type="project" value="UniProtKB-KW"/>
</dbReference>
<dbReference type="GO" id="GO:0005829">
    <property type="term" value="C:cytosol"/>
    <property type="evidence" value="ECO:0007669"/>
    <property type="project" value="TreeGrafter"/>
</dbReference>
<keyword evidence="1" id="KW-0678">Repressor</keyword>
<sequence length="270" mass="30127">MQALRIEHCTASASRECQVSHIYANYLKESKKYRIKRAEFYTGDFMDIEVLRRAPLFATLDDEAFRLLTDELTEVDLSRGASVFHEGDQGDQLYFIVSGKVKLGRTAPDGRESLLAILGPGELFGEMALFDPSPRTATATAVSETRLAGLRNESLRALLQTSPEVSAQLLQALARRLRRTNDNLSDLVFSDVPGRVAKALIDLSERFGRPATDGVLVAHELTQEELAQLVGASRETVNKALAEFVQRGWLRLEARAVVILDINRLRQRSR</sequence>
<dbReference type="Gene3D" id="1.10.10.10">
    <property type="entry name" value="Winged helix-like DNA-binding domain superfamily/Winged helix DNA-binding domain"/>
    <property type="match status" value="1"/>
</dbReference>
<evidence type="ECO:0000256" key="2">
    <source>
        <dbReference type="ARBA" id="ARBA00022566"/>
    </source>
</evidence>
<evidence type="ECO:0000256" key="5">
    <source>
        <dbReference type="ARBA" id="ARBA00023125"/>
    </source>
</evidence>
<dbReference type="InterPro" id="IPR014710">
    <property type="entry name" value="RmlC-like_jellyroll"/>
</dbReference>
<evidence type="ECO:0000256" key="4">
    <source>
        <dbReference type="ARBA" id="ARBA00023015"/>
    </source>
</evidence>
<evidence type="ECO:0000256" key="7">
    <source>
        <dbReference type="ARBA" id="ARBA00023159"/>
    </source>
</evidence>
<evidence type="ECO:0000313" key="14">
    <source>
        <dbReference type="EMBL" id="ABY24516.1"/>
    </source>
</evidence>
<dbReference type="SUPFAM" id="SSF46785">
    <property type="entry name" value="Winged helix' DNA-binding domain"/>
    <property type="match status" value="1"/>
</dbReference>
<dbReference type="InterPro" id="IPR000595">
    <property type="entry name" value="cNMP-bd_dom"/>
</dbReference>
<dbReference type="CDD" id="cd00038">
    <property type="entry name" value="CAP_ED"/>
    <property type="match status" value="1"/>
</dbReference>
<dbReference type="Pfam" id="PF13545">
    <property type="entry name" value="HTH_Crp_2"/>
    <property type="match status" value="1"/>
</dbReference>
<dbReference type="GO" id="GO:0045893">
    <property type="term" value="P:positive regulation of DNA-templated transcription"/>
    <property type="evidence" value="ECO:0007669"/>
    <property type="project" value="UniProtKB-ARBA"/>
</dbReference>
<keyword evidence="7" id="KW-0010">Activator</keyword>